<dbReference type="AlphaFoldDB" id="A0A5C8EQL9"/>
<evidence type="ECO:0000256" key="4">
    <source>
        <dbReference type="ARBA" id="ARBA00022989"/>
    </source>
</evidence>
<keyword evidence="5 6" id="KW-0472">Membrane</keyword>
<feature type="transmembrane region" description="Helical" evidence="6">
    <location>
        <begin position="174"/>
        <end position="195"/>
    </location>
</feature>
<dbReference type="InterPro" id="IPR001851">
    <property type="entry name" value="ABC_transp_permease"/>
</dbReference>
<dbReference type="Pfam" id="PF02653">
    <property type="entry name" value="BPD_transp_2"/>
    <property type="match status" value="1"/>
</dbReference>
<dbReference type="PANTHER" id="PTHR32196">
    <property type="entry name" value="ABC TRANSPORTER PERMEASE PROTEIN YPHD-RELATED-RELATED"/>
    <property type="match status" value="1"/>
</dbReference>
<dbReference type="GO" id="GO:0022857">
    <property type="term" value="F:transmembrane transporter activity"/>
    <property type="evidence" value="ECO:0007669"/>
    <property type="project" value="InterPro"/>
</dbReference>
<dbReference type="EMBL" id="SAYD01000018">
    <property type="protein sequence ID" value="TXJ38510.1"/>
    <property type="molecule type" value="Genomic_DNA"/>
</dbReference>
<evidence type="ECO:0000256" key="3">
    <source>
        <dbReference type="ARBA" id="ARBA00022692"/>
    </source>
</evidence>
<evidence type="ECO:0000256" key="5">
    <source>
        <dbReference type="ARBA" id="ARBA00023136"/>
    </source>
</evidence>
<keyword evidence="3 6" id="KW-0812">Transmembrane</keyword>
<accession>A0A5C8EQL9</accession>
<dbReference type="GO" id="GO:0005886">
    <property type="term" value="C:plasma membrane"/>
    <property type="evidence" value="ECO:0007669"/>
    <property type="project" value="UniProtKB-SubCell"/>
</dbReference>
<feature type="transmembrane region" description="Helical" evidence="6">
    <location>
        <begin position="50"/>
        <end position="69"/>
    </location>
</feature>
<proteinExistence type="predicted"/>
<feature type="transmembrane region" description="Helical" evidence="6">
    <location>
        <begin position="107"/>
        <end position="133"/>
    </location>
</feature>
<comment type="caution">
    <text evidence="7">The sequence shown here is derived from an EMBL/GenBank/DDBJ whole genome shotgun (WGS) entry which is preliminary data.</text>
</comment>
<evidence type="ECO:0000256" key="2">
    <source>
        <dbReference type="ARBA" id="ARBA00022475"/>
    </source>
</evidence>
<sequence>MELLMKLTIKKILNNYGQVLILIALIILATILTKGVFLKTRNLLNILRQVSMMGLISLGVTLVIITKGIDLSSGAILALVTVVVASLTQQASWSLRMFPNLPELPIIIPIFIGLLIGVLCGAINGAFIAYAGIPAFIATLGMQTATRGLAFVYSNGNPISTLVPAYTVIGQGSVFGVPIPVIIFLIFTVITYIMLNYMKFGKFIYAIGGNENAAIVSGIPIQKVKIIVYAYAGLLSAISAIILSSRINSGQPGLGLNYELDAIAAATVGGVSHSGGIGTIGGTFVGILIMGTLTNTMDLMNISPYWQQVVRGAIIVAAVCIDTYRKKRAVS</sequence>
<keyword evidence="4 6" id="KW-1133">Transmembrane helix</keyword>
<protein>
    <submittedName>
        <fullName evidence="7">ABC transporter permease</fullName>
    </submittedName>
</protein>
<evidence type="ECO:0000313" key="8">
    <source>
        <dbReference type="Proteomes" id="UP000325002"/>
    </source>
</evidence>
<name>A0A5C8EQL9_9SPIR</name>
<dbReference type="CDD" id="cd06579">
    <property type="entry name" value="TM_PBP1_transp_AraH_like"/>
    <property type="match status" value="1"/>
</dbReference>
<reference evidence="7 8" key="1">
    <citation type="journal article" date="1992" name="Lakartidningen">
        <title>[Penicillin V and not amoxicillin is the first choice preparation in acute otitis].</title>
        <authorList>
            <person name="Kamme C."/>
            <person name="Lundgren K."/>
            <person name="Prellner K."/>
        </authorList>
    </citation>
    <scope>NUCLEOTIDE SEQUENCE [LARGE SCALE GENOMIC DNA]</scope>
    <source>
        <strain evidence="7 8">PC3997IV</strain>
    </source>
</reference>
<gene>
    <name evidence="7" type="ORF">EPJ81_05055</name>
</gene>
<feature type="transmembrane region" description="Helical" evidence="6">
    <location>
        <begin position="20"/>
        <end position="38"/>
    </location>
</feature>
<dbReference type="Proteomes" id="UP000325002">
    <property type="component" value="Unassembled WGS sequence"/>
</dbReference>
<evidence type="ECO:0000256" key="1">
    <source>
        <dbReference type="ARBA" id="ARBA00004651"/>
    </source>
</evidence>
<feature type="transmembrane region" description="Helical" evidence="6">
    <location>
        <begin position="226"/>
        <end position="247"/>
    </location>
</feature>
<organism evidence="7 8">
    <name type="scientific">Brachyspira aalborgi</name>
    <dbReference type="NCBI Taxonomy" id="29522"/>
    <lineage>
        <taxon>Bacteria</taxon>
        <taxon>Pseudomonadati</taxon>
        <taxon>Spirochaetota</taxon>
        <taxon>Spirochaetia</taxon>
        <taxon>Brachyspirales</taxon>
        <taxon>Brachyspiraceae</taxon>
        <taxon>Brachyspira</taxon>
    </lineage>
</organism>
<evidence type="ECO:0000313" key="7">
    <source>
        <dbReference type="EMBL" id="TXJ38510.1"/>
    </source>
</evidence>
<keyword evidence="2" id="KW-1003">Cell membrane</keyword>
<evidence type="ECO:0000256" key="6">
    <source>
        <dbReference type="SAM" id="Phobius"/>
    </source>
</evidence>
<comment type="subcellular location">
    <subcellularLocation>
        <location evidence="1">Cell membrane</location>
        <topology evidence="1">Multi-pass membrane protein</topology>
    </subcellularLocation>
</comment>
<feature type="transmembrane region" description="Helical" evidence="6">
    <location>
        <begin position="75"/>
        <end position="95"/>
    </location>
</feature>